<reference evidence="1 2" key="1">
    <citation type="journal article" date="2020" name="Front. Microbiol.">
        <title>Single-cell genomics of novel Actinobacteria with the Wood-Ljungdahl pathway discovered in a serpentinizing system.</title>
        <authorList>
            <person name="Merino N."/>
            <person name="Kawai M."/>
            <person name="Boyd E.S."/>
            <person name="Colman D.R."/>
            <person name="McGlynn S.E."/>
            <person name="Nealson K.H."/>
            <person name="Kurokawa K."/>
            <person name="Hongoh Y."/>
        </authorList>
    </citation>
    <scope>NUCLEOTIDE SEQUENCE [LARGE SCALE GENOMIC DNA]</scope>
    <source>
        <strain evidence="1 2">S33</strain>
    </source>
</reference>
<dbReference type="PANTHER" id="PTHR43470">
    <property type="entry name" value="PHOSPHATE TRANSPORT SYSTEM PERMEASE PROTEIN PSTA-RELATED"/>
    <property type="match status" value="1"/>
</dbReference>
<gene>
    <name evidence="1" type="ORF">HKBW3S33_00570</name>
</gene>
<dbReference type="GO" id="GO:0035435">
    <property type="term" value="P:phosphate ion transmembrane transport"/>
    <property type="evidence" value="ECO:0007669"/>
    <property type="project" value="InterPro"/>
</dbReference>
<dbReference type="GO" id="GO:0005315">
    <property type="term" value="F:phosphate transmembrane transporter activity"/>
    <property type="evidence" value="ECO:0007669"/>
    <property type="project" value="InterPro"/>
</dbReference>
<dbReference type="GO" id="GO:0005886">
    <property type="term" value="C:plasma membrane"/>
    <property type="evidence" value="ECO:0007669"/>
    <property type="project" value="UniProtKB-SubCell"/>
</dbReference>
<dbReference type="Pfam" id="PF00528">
    <property type="entry name" value="BPD_transp_1"/>
    <property type="match status" value="1"/>
</dbReference>
<name>A0A6V8P471_9ACTN</name>
<dbReference type="InterPro" id="IPR000515">
    <property type="entry name" value="MetI-like"/>
</dbReference>
<evidence type="ECO:0000313" key="1">
    <source>
        <dbReference type="EMBL" id="GFP27157.1"/>
    </source>
</evidence>
<dbReference type="InterPro" id="IPR005672">
    <property type="entry name" value="Phosphate_PstA"/>
</dbReference>
<proteinExistence type="predicted"/>
<dbReference type="PANTHER" id="PTHR43470:SF5">
    <property type="entry name" value="PHOSPHATE TRANSPORT SYSTEM PERMEASE PROTEIN PSTA"/>
    <property type="match status" value="1"/>
</dbReference>
<dbReference type="PROSITE" id="PS50928">
    <property type="entry name" value="ABC_TM1"/>
    <property type="match status" value="1"/>
</dbReference>
<accession>A0A6V8P471</accession>
<keyword evidence="2" id="KW-1185">Reference proteome</keyword>
<dbReference type="Gene3D" id="1.10.3720.10">
    <property type="entry name" value="MetI-like"/>
    <property type="match status" value="1"/>
</dbReference>
<dbReference type="EMBL" id="BLRY01000018">
    <property type="protein sequence ID" value="GFP27157.1"/>
    <property type="molecule type" value="Genomic_DNA"/>
</dbReference>
<protein>
    <submittedName>
        <fullName evidence="1">Phosphate transport system permease protein</fullName>
    </submittedName>
</protein>
<organism evidence="1 2">
    <name type="scientific">Candidatus Hakubella thermalkaliphila</name>
    <dbReference type="NCBI Taxonomy" id="2754717"/>
    <lineage>
        <taxon>Bacteria</taxon>
        <taxon>Bacillati</taxon>
        <taxon>Actinomycetota</taxon>
        <taxon>Actinomycetota incertae sedis</taxon>
        <taxon>Candidatus Hakubellales</taxon>
        <taxon>Candidatus Hakubellaceae</taxon>
        <taxon>Candidatus Hakubella</taxon>
    </lineage>
</organism>
<dbReference type="SUPFAM" id="SSF161098">
    <property type="entry name" value="MetI-like"/>
    <property type="match status" value="1"/>
</dbReference>
<dbReference type="InterPro" id="IPR035906">
    <property type="entry name" value="MetI-like_sf"/>
</dbReference>
<dbReference type="Proteomes" id="UP000591948">
    <property type="component" value="Unassembled WGS sequence"/>
</dbReference>
<dbReference type="NCBIfam" id="TIGR00974">
    <property type="entry name" value="3a0107s02c"/>
    <property type="match status" value="1"/>
</dbReference>
<dbReference type="CDD" id="cd06261">
    <property type="entry name" value="TM_PBP2"/>
    <property type="match status" value="1"/>
</dbReference>
<sequence>MKTRDIFDRRFLARQRIGRGFRAICLAATTVGIVVLAMLLADVLWDGVGWLDWQFLSSYPSRFPEQAGIKPALLGTLWLMGLTALFSLPLGVGAAIYLEEYAPRNWLTRLIQTNISNLAGVPSIIYGLVGLGLFVSILALQRSILSGALTITLLILPVVIITAQEAIRAVPDELRQAAYALGSTRWQTTHYIVLPVALPWILTGFILAMSRAIGDTASLIVVGAVAYITFVPGSLLDSFSVLPVQIFNWASRPQKEFQYLAAAASIVLLVVLLTMNATAILLRNKYQKRSQL</sequence>
<comment type="caution">
    <text evidence="1">The sequence shown here is derived from an EMBL/GenBank/DDBJ whole genome shotgun (WGS) entry which is preliminary data.</text>
</comment>
<evidence type="ECO:0000313" key="2">
    <source>
        <dbReference type="Proteomes" id="UP000591948"/>
    </source>
</evidence>